<sequence length="309" mass="32639">MTTTTDHGTVWVQAHRAISEALKSGDVAGLREIFTRLSGDHLTEAAEAGDISGLLRLGRVALAEIEAAQDRTGLEVYGLGERMVLGASIDHAQACERQAQVAEALVSELGSVLRDLVSKAQDAHTMARLASVALVELRTFRGDLAGPPAGPWRFLRLGRRSRGRTVGRWAQAQREIGQSFTAGDCARLAELADQLTTDQVTAAYVAGDHGELHRLALVGLAEARHYRNSAGEPVMGAAAYDSYIERIAYASRDRDLDGLAASAEWLAGYAREEATEAGDAGALARLASVALVELTLTPAALAAEVGAAS</sequence>
<dbReference type="Proteomes" id="UP000655044">
    <property type="component" value="Unassembled WGS sequence"/>
</dbReference>
<evidence type="ECO:0000313" key="2">
    <source>
        <dbReference type="Proteomes" id="UP000655044"/>
    </source>
</evidence>
<dbReference type="EMBL" id="BOOI01000108">
    <property type="protein sequence ID" value="GIH89131.1"/>
    <property type="molecule type" value="Genomic_DNA"/>
</dbReference>
<comment type="caution">
    <text evidence="1">The sequence shown here is derived from an EMBL/GenBank/DDBJ whole genome shotgun (WGS) entry which is preliminary data.</text>
</comment>
<evidence type="ECO:0000313" key="1">
    <source>
        <dbReference type="EMBL" id="GIH89131.1"/>
    </source>
</evidence>
<protein>
    <submittedName>
        <fullName evidence="1">Uncharacterized protein</fullName>
    </submittedName>
</protein>
<dbReference type="AlphaFoldDB" id="A0A8J3WIR8"/>
<accession>A0A8J3WIR8</accession>
<dbReference type="RefSeq" id="WP_189244124.1">
    <property type="nucleotide sequence ID" value="NZ_BMQP01000082.1"/>
</dbReference>
<gene>
    <name evidence="1" type="ORF">Pro02_75390</name>
</gene>
<organism evidence="1 2">
    <name type="scientific">Planobispora rosea</name>
    <dbReference type="NCBI Taxonomy" id="35762"/>
    <lineage>
        <taxon>Bacteria</taxon>
        <taxon>Bacillati</taxon>
        <taxon>Actinomycetota</taxon>
        <taxon>Actinomycetes</taxon>
        <taxon>Streptosporangiales</taxon>
        <taxon>Streptosporangiaceae</taxon>
        <taxon>Planobispora</taxon>
    </lineage>
</organism>
<proteinExistence type="predicted"/>
<keyword evidence="2" id="KW-1185">Reference proteome</keyword>
<reference evidence="1" key="1">
    <citation type="submission" date="2021-01" db="EMBL/GenBank/DDBJ databases">
        <title>Whole genome shotgun sequence of Planobispora rosea NBRC 15558.</title>
        <authorList>
            <person name="Komaki H."/>
            <person name="Tamura T."/>
        </authorList>
    </citation>
    <scope>NUCLEOTIDE SEQUENCE</scope>
    <source>
        <strain evidence="1">NBRC 15558</strain>
    </source>
</reference>
<name>A0A8J3WIR8_PLARO</name>